<evidence type="ECO:0000313" key="4">
    <source>
        <dbReference type="Proteomes" id="UP000467700"/>
    </source>
</evidence>
<comment type="caution">
    <text evidence="3">The sequence shown here is derived from an EMBL/GenBank/DDBJ whole genome shotgun (WGS) entry which is preliminary data.</text>
</comment>
<gene>
    <name evidence="3" type="ORF">AAE3_LOCUS4715</name>
</gene>
<dbReference type="OrthoDB" id="3038990at2759"/>
<keyword evidence="4" id="KW-1185">Reference proteome</keyword>
<keyword evidence="2" id="KW-0812">Transmembrane</keyword>
<name>A0A8S0XH82_CYCAE</name>
<feature type="region of interest" description="Disordered" evidence="1">
    <location>
        <begin position="394"/>
        <end position="424"/>
    </location>
</feature>
<feature type="transmembrane region" description="Helical" evidence="2">
    <location>
        <begin position="123"/>
        <end position="148"/>
    </location>
</feature>
<keyword evidence="2" id="KW-1133">Transmembrane helix</keyword>
<organism evidence="3 4">
    <name type="scientific">Cyclocybe aegerita</name>
    <name type="common">Black poplar mushroom</name>
    <name type="synonym">Agrocybe aegerita</name>
    <dbReference type="NCBI Taxonomy" id="1973307"/>
    <lineage>
        <taxon>Eukaryota</taxon>
        <taxon>Fungi</taxon>
        <taxon>Dikarya</taxon>
        <taxon>Basidiomycota</taxon>
        <taxon>Agaricomycotina</taxon>
        <taxon>Agaricomycetes</taxon>
        <taxon>Agaricomycetidae</taxon>
        <taxon>Agaricales</taxon>
        <taxon>Agaricineae</taxon>
        <taxon>Bolbitiaceae</taxon>
        <taxon>Cyclocybe</taxon>
    </lineage>
</organism>
<keyword evidence="2" id="KW-0472">Membrane</keyword>
<proteinExistence type="predicted"/>
<feature type="transmembrane region" description="Helical" evidence="2">
    <location>
        <begin position="22"/>
        <end position="45"/>
    </location>
</feature>
<evidence type="ECO:0000313" key="3">
    <source>
        <dbReference type="EMBL" id="CAA7262449.1"/>
    </source>
</evidence>
<feature type="compositionally biased region" description="Basic and acidic residues" evidence="1">
    <location>
        <begin position="501"/>
        <end position="522"/>
    </location>
</feature>
<evidence type="ECO:0000256" key="1">
    <source>
        <dbReference type="SAM" id="MobiDB-lite"/>
    </source>
</evidence>
<dbReference type="EMBL" id="CACVBS010000036">
    <property type="protein sequence ID" value="CAA7262449.1"/>
    <property type="molecule type" value="Genomic_DNA"/>
</dbReference>
<reference evidence="3 4" key="1">
    <citation type="submission" date="2020-01" db="EMBL/GenBank/DDBJ databases">
        <authorList>
            <person name="Gupta K D."/>
        </authorList>
    </citation>
    <scope>NUCLEOTIDE SEQUENCE [LARGE SCALE GENOMIC DNA]</scope>
</reference>
<evidence type="ECO:0000256" key="2">
    <source>
        <dbReference type="SAM" id="Phobius"/>
    </source>
</evidence>
<protein>
    <submittedName>
        <fullName evidence="3">Uncharacterized protein</fullName>
    </submittedName>
</protein>
<accession>A0A8S0XH82</accession>
<feature type="transmembrane region" description="Helical" evidence="2">
    <location>
        <begin position="160"/>
        <end position="178"/>
    </location>
</feature>
<feature type="transmembrane region" description="Helical" evidence="2">
    <location>
        <begin position="198"/>
        <end position="220"/>
    </location>
</feature>
<feature type="transmembrane region" description="Helical" evidence="2">
    <location>
        <begin position="258"/>
        <end position="283"/>
    </location>
</feature>
<feature type="region of interest" description="Disordered" evidence="1">
    <location>
        <begin position="494"/>
        <end position="522"/>
    </location>
</feature>
<sequence>MNSTADKIINPMTPMAYLSPDLAFQLTIATYVLVGTLGVILWDILNNIRIDLPFLSTYPLNFPTVAYWLSRWSSLAFVTATTIFRSTYVPATVRQCMIASTDCWRHRGGLASPIAIPCQTLSLVTACLFAIAGSSTTLLFLIRVLAIFDGNKPMRIFFRSMWLAVIGGVLTPTIEGLVGENIGPTKYCIKANVPKYVGAAVIIPLINDTLVFLAISWQLMRGAPRKARERTEKIRLWSALRGDYLPSFSRGLLQDGQVYYLTTVTANLIGVFILLLPFVPIVYRSMLAAPNEALMNMMACRVYRRTKLGRSADSVDPSNTFQPSMNEESITVPITFAVSGNGQLSNIDGAGQETDHSLRALEVAEIQPPTDIMTLNDIATSAIEISHKICPGTSNGAAQRCPKSKRDAQFNKSSPPGKRLSSGVQEGNTVRWIIIRPSAGRLLTPMTLAPDEKTHIYSENTEGYVSNRTFIVSGTAGSLLGFKDIERLSMAVLRGQSSHASESRETDERDISGGKRPDVAQG</sequence>
<dbReference type="Proteomes" id="UP000467700">
    <property type="component" value="Unassembled WGS sequence"/>
</dbReference>
<dbReference type="AlphaFoldDB" id="A0A8S0XH82"/>